<dbReference type="PANTHER" id="PTHR23501">
    <property type="entry name" value="MAJOR FACILITATOR SUPERFAMILY"/>
    <property type="match status" value="1"/>
</dbReference>
<feature type="transmembrane region" description="Helical" evidence="10">
    <location>
        <begin position="100"/>
        <end position="120"/>
    </location>
</feature>
<dbReference type="PROSITE" id="PS50850">
    <property type="entry name" value="MFS"/>
    <property type="match status" value="1"/>
</dbReference>
<feature type="transmembrane region" description="Helical" evidence="10">
    <location>
        <begin position="132"/>
        <end position="154"/>
    </location>
</feature>
<dbReference type="RefSeq" id="WP_013961409.1">
    <property type="nucleotide sequence ID" value="NC_015730.1"/>
</dbReference>
<reference evidence="12 13" key="1">
    <citation type="journal article" date="2011" name="BMC Genomics">
        <title>Comparative genome analysis and genome-guided physiological analysis of Roseobacter litoralis.</title>
        <authorList>
            <person name="Kalhoefer D."/>
            <person name="Thole S."/>
            <person name="Voget S."/>
            <person name="Lehmann R."/>
            <person name="Liesegang H."/>
            <person name="Wollher A."/>
            <person name="Daniel R."/>
            <person name="Simon M."/>
            <person name="Brinkhoff T."/>
        </authorList>
    </citation>
    <scope>NUCLEOTIDE SEQUENCE [LARGE SCALE GENOMIC DNA]</scope>
    <source>
        <strain evidence="13">ATCC 49566 / DSM 6996 / JCM 21268 / NBRC 15278 / OCh 149</strain>
    </source>
</reference>
<dbReference type="GO" id="GO:1990961">
    <property type="term" value="P:xenobiotic detoxification by transmembrane export across the plasma membrane"/>
    <property type="evidence" value="ECO:0007669"/>
    <property type="project" value="InterPro"/>
</dbReference>
<feature type="transmembrane region" description="Helical" evidence="10">
    <location>
        <begin position="366"/>
        <end position="387"/>
    </location>
</feature>
<comment type="subcellular location">
    <subcellularLocation>
        <location evidence="10">Cell inner membrane</location>
        <topology evidence="10">Multi-pass membrane protein</topology>
    </subcellularLocation>
    <subcellularLocation>
        <location evidence="2">Cell membrane</location>
        <topology evidence="2">Multi-pass membrane protein</topology>
    </subcellularLocation>
</comment>
<keyword evidence="7 10" id="KW-0812">Transmembrane</keyword>
<evidence type="ECO:0000256" key="8">
    <source>
        <dbReference type="ARBA" id="ARBA00022989"/>
    </source>
</evidence>
<evidence type="ECO:0000256" key="6">
    <source>
        <dbReference type="ARBA" id="ARBA00022475"/>
    </source>
</evidence>
<dbReference type="CDD" id="cd17320">
    <property type="entry name" value="MFS_MdfA_MDR_like"/>
    <property type="match status" value="1"/>
</dbReference>
<dbReference type="InterPro" id="IPR004812">
    <property type="entry name" value="Efflux_drug-R_Bcr/CmlA"/>
</dbReference>
<dbReference type="PROSITE" id="PS00216">
    <property type="entry name" value="SUGAR_TRANSPORT_1"/>
    <property type="match status" value="1"/>
</dbReference>
<feature type="domain" description="Major facilitator superfamily (MFS) profile" evidence="11">
    <location>
        <begin position="9"/>
        <end position="394"/>
    </location>
</feature>
<keyword evidence="8 10" id="KW-1133">Transmembrane helix</keyword>
<gene>
    <name evidence="12" type="ordered locus">RLO149_c014760</name>
</gene>
<dbReference type="Proteomes" id="UP000001353">
    <property type="component" value="Chromosome"/>
</dbReference>
<evidence type="ECO:0000256" key="7">
    <source>
        <dbReference type="ARBA" id="ARBA00022692"/>
    </source>
</evidence>
<keyword evidence="10" id="KW-0997">Cell inner membrane</keyword>
<dbReference type="InterPro" id="IPR036259">
    <property type="entry name" value="MFS_trans_sf"/>
</dbReference>
<comment type="function">
    <text evidence="1">Resistance to tetracycline by an active tetracycline efflux. This is an energy-dependent process that decreases the accumulation of the antibiotic in whole cells. This protein functions as a metal-tetracycline/H(+) antiporter.</text>
</comment>
<organism evidence="12 13">
    <name type="scientific">Roseobacter litoralis (strain ATCC 49566 / DSM 6996 / JCM 21268 / NBRC 15278 / OCh 149)</name>
    <dbReference type="NCBI Taxonomy" id="391595"/>
    <lineage>
        <taxon>Bacteria</taxon>
        <taxon>Pseudomonadati</taxon>
        <taxon>Pseudomonadota</taxon>
        <taxon>Alphaproteobacteria</taxon>
        <taxon>Rhodobacterales</taxon>
        <taxon>Roseobacteraceae</taxon>
        <taxon>Roseobacter</taxon>
    </lineage>
</organism>
<feature type="transmembrane region" description="Helical" evidence="10">
    <location>
        <begin position="333"/>
        <end position="360"/>
    </location>
</feature>
<feature type="transmembrane region" description="Helical" evidence="10">
    <location>
        <begin position="278"/>
        <end position="298"/>
    </location>
</feature>
<feature type="transmembrane region" description="Helical" evidence="10">
    <location>
        <begin position="245"/>
        <end position="266"/>
    </location>
</feature>
<dbReference type="KEGG" id="rli:RLO149_c014760"/>
<keyword evidence="13" id="KW-1185">Reference proteome</keyword>
<evidence type="ECO:0000259" key="11">
    <source>
        <dbReference type="PROSITE" id="PS50850"/>
    </source>
</evidence>
<dbReference type="eggNOG" id="COG2814">
    <property type="taxonomic scope" value="Bacteria"/>
</dbReference>
<protein>
    <recommendedName>
        <fullName evidence="10">Bcr/CflA family efflux transporter</fullName>
    </recommendedName>
</protein>
<keyword evidence="9 10" id="KW-0472">Membrane</keyword>
<dbReference type="Gene3D" id="1.20.1720.10">
    <property type="entry name" value="Multidrug resistance protein D"/>
    <property type="match status" value="1"/>
</dbReference>
<accession>F7ZF42</accession>
<dbReference type="PANTHER" id="PTHR23501:SF191">
    <property type="entry name" value="VACUOLAR BASIC AMINO ACID TRANSPORTER 4"/>
    <property type="match status" value="1"/>
</dbReference>
<feature type="transmembrane region" description="Helical" evidence="10">
    <location>
        <begin position="304"/>
        <end position="321"/>
    </location>
</feature>
<dbReference type="NCBIfam" id="TIGR00710">
    <property type="entry name" value="efflux_Bcr_CflA"/>
    <property type="match status" value="1"/>
</dbReference>
<name>F7ZF42_ROSLO</name>
<dbReference type="GO" id="GO:0005886">
    <property type="term" value="C:plasma membrane"/>
    <property type="evidence" value="ECO:0007669"/>
    <property type="project" value="UniProtKB-SubCell"/>
</dbReference>
<evidence type="ECO:0000256" key="5">
    <source>
        <dbReference type="ARBA" id="ARBA00022448"/>
    </source>
</evidence>
<evidence type="ECO:0000313" key="12">
    <source>
        <dbReference type="EMBL" id="AEI93473.1"/>
    </source>
</evidence>
<comment type="caution">
    <text evidence="10">Lacks conserved residue(s) required for the propagation of feature annotation.</text>
</comment>
<feature type="transmembrane region" description="Helical" evidence="10">
    <location>
        <begin position="42"/>
        <end position="63"/>
    </location>
</feature>
<dbReference type="PRINTS" id="PR01035">
    <property type="entry name" value="TCRTETA"/>
</dbReference>
<comment type="similarity">
    <text evidence="3 10">Belongs to the major facilitator superfamily. Bcr/CmlA family.</text>
</comment>
<evidence type="ECO:0000313" key="13">
    <source>
        <dbReference type="Proteomes" id="UP000001353"/>
    </source>
</evidence>
<evidence type="ECO:0000256" key="4">
    <source>
        <dbReference type="ARBA" id="ARBA00007520"/>
    </source>
</evidence>
<feature type="transmembrane region" description="Helical" evidence="10">
    <location>
        <begin position="75"/>
        <end position="94"/>
    </location>
</feature>
<dbReference type="AlphaFoldDB" id="F7ZF42"/>
<dbReference type="EMBL" id="CP002623">
    <property type="protein sequence ID" value="AEI93473.1"/>
    <property type="molecule type" value="Genomic_DNA"/>
</dbReference>
<dbReference type="OrthoDB" id="9800416at2"/>
<feature type="transmembrane region" description="Helical" evidence="10">
    <location>
        <begin position="160"/>
        <end position="180"/>
    </location>
</feature>
<comment type="similarity">
    <text evidence="4">Belongs to the major facilitator superfamily. TCR/Tet family.</text>
</comment>
<dbReference type="HOGENOM" id="CLU_001265_47_1_5"/>
<dbReference type="InterPro" id="IPR020846">
    <property type="entry name" value="MFS_dom"/>
</dbReference>
<dbReference type="InterPro" id="IPR001958">
    <property type="entry name" value="Tet-R_TetA/multi-R_MdtG-like"/>
</dbReference>
<proteinExistence type="inferred from homology"/>
<sequence length="400" mass="41648">MYRPKTPPHLITLILLTGFSPMSLNMFLPSLANIAVDLETGYGTVSWAVSGYLAITAIIQLVIGPLSDRIGRRPVLLGALLVFAFASVGCALAQSVEVFLFSRMLQGGIIGGYALSLAIVRDTRSEREAVSLIGYIGMTMAIAPMVGPMLGGVLDTFLGWRSIFMFYAGCGFGLLILCWLDLGETKRDQDSDPGTPVPDTTSLLREPQFWAYALCGTFSVGAFYIFLTGAPLVAQSVFEISTAELGFYIGTITVGFMLGGFIAGRFGKGFEPTTMMIAGRIIACIGLVGGLLVLALGITSPETFFASTIFVGLGNGITMPGSNAGAMSVRPELAGSAAGLSGALIVAGGAILTAATGAAVTETNGAQTLLTLMLAASGLGLGFAIWASWLRQTATQRATD</sequence>
<dbReference type="SUPFAM" id="SSF103473">
    <property type="entry name" value="MFS general substrate transporter"/>
    <property type="match status" value="1"/>
</dbReference>
<evidence type="ECO:0000256" key="3">
    <source>
        <dbReference type="ARBA" id="ARBA00006236"/>
    </source>
</evidence>
<keyword evidence="6" id="KW-1003">Cell membrane</keyword>
<evidence type="ECO:0000256" key="9">
    <source>
        <dbReference type="ARBA" id="ARBA00023136"/>
    </source>
</evidence>
<dbReference type="GO" id="GO:0042910">
    <property type="term" value="F:xenobiotic transmembrane transporter activity"/>
    <property type="evidence" value="ECO:0007669"/>
    <property type="project" value="InterPro"/>
</dbReference>
<dbReference type="Pfam" id="PF07690">
    <property type="entry name" value="MFS_1"/>
    <property type="match status" value="1"/>
</dbReference>
<feature type="transmembrane region" description="Helical" evidence="10">
    <location>
        <begin position="209"/>
        <end position="233"/>
    </location>
</feature>
<evidence type="ECO:0000256" key="1">
    <source>
        <dbReference type="ARBA" id="ARBA00003279"/>
    </source>
</evidence>
<evidence type="ECO:0000256" key="2">
    <source>
        <dbReference type="ARBA" id="ARBA00004651"/>
    </source>
</evidence>
<evidence type="ECO:0000256" key="10">
    <source>
        <dbReference type="RuleBase" id="RU365088"/>
    </source>
</evidence>
<keyword evidence="5 10" id="KW-0813">Transport</keyword>
<dbReference type="InterPro" id="IPR011701">
    <property type="entry name" value="MFS"/>
</dbReference>
<dbReference type="InterPro" id="IPR005829">
    <property type="entry name" value="Sugar_transporter_CS"/>
</dbReference>